<comment type="subcellular location">
    <subcellularLocation>
        <location evidence="1">Cell membrane</location>
        <topology evidence="1">Multi-pass membrane protein</topology>
    </subcellularLocation>
</comment>
<evidence type="ECO:0000256" key="4">
    <source>
        <dbReference type="ARBA" id="ARBA00022989"/>
    </source>
</evidence>
<evidence type="ECO:0000256" key="2">
    <source>
        <dbReference type="ARBA" id="ARBA00022475"/>
    </source>
</evidence>
<dbReference type="AlphaFoldDB" id="A0AA42DQX8"/>
<dbReference type="Proteomes" id="UP001169242">
    <property type="component" value="Unassembled WGS sequence"/>
</dbReference>
<evidence type="ECO:0000256" key="1">
    <source>
        <dbReference type="ARBA" id="ARBA00004651"/>
    </source>
</evidence>
<evidence type="ECO:0000256" key="3">
    <source>
        <dbReference type="ARBA" id="ARBA00022692"/>
    </source>
</evidence>
<evidence type="ECO:0000313" key="8">
    <source>
        <dbReference type="Proteomes" id="UP001169242"/>
    </source>
</evidence>
<reference evidence="7" key="1">
    <citation type="journal article" date="2023" name="Int. J. Syst. Evol. Microbiol.">
        <title>&lt;i&gt;Holtiella tumoricola&lt;/i&gt; gen. nov. sp. nov., isolated from a human clinical sample.</title>
        <authorList>
            <person name="Allen-Vercoe E."/>
            <person name="Daigneault M.C."/>
            <person name="Vancuren S.J."/>
            <person name="Cochrane K."/>
            <person name="O'Neal L.L."/>
            <person name="Sankaranarayanan K."/>
            <person name="Lawson P.A."/>
        </authorList>
    </citation>
    <scope>NUCLEOTIDE SEQUENCE</scope>
    <source>
        <strain evidence="7">CC70A</strain>
    </source>
</reference>
<keyword evidence="2" id="KW-1003">Cell membrane</keyword>
<keyword evidence="5 6" id="KW-0472">Membrane</keyword>
<feature type="transmembrane region" description="Helical" evidence="6">
    <location>
        <begin position="35"/>
        <end position="58"/>
    </location>
</feature>
<keyword evidence="4 6" id="KW-1133">Transmembrane helix</keyword>
<accession>A0AA42DQX8</accession>
<evidence type="ECO:0000313" key="7">
    <source>
        <dbReference type="EMBL" id="MDA3733371.1"/>
    </source>
</evidence>
<feature type="transmembrane region" description="Helical" evidence="6">
    <location>
        <begin position="79"/>
        <end position="107"/>
    </location>
</feature>
<evidence type="ECO:0000256" key="6">
    <source>
        <dbReference type="SAM" id="Phobius"/>
    </source>
</evidence>
<comment type="caution">
    <text evidence="7">The sequence shown here is derived from an EMBL/GenBank/DDBJ whole genome shotgun (WGS) entry which is preliminary data.</text>
</comment>
<name>A0AA42DQX8_9FIRM</name>
<dbReference type="GO" id="GO:0005886">
    <property type="term" value="C:plasma membrane"/>
    <property type="evidence" value="ECO:0007669"/>
    <property type="project" value="UniProtKB-SubCell"/>
</dbReference>
<protein>
    <submittedName>
        <fullName evidence="7">ATP synthase subunit I</fullName>
    </submittedName>
</protein>
<organism evidence="7 8">
    <name type="scientific">Holtiella tumoricola</name>
    <dbReference type="NCBI Taxonomy" id="3018743"/>
    <lineage>
        <taxon>Bacteria</taxon>
        <taxon>Bacillati</taxon>
        <taxon>Bacillota</taxon>
        <taxon>Clostridia</taxon>
        <taxon>Lachnospirales</taxon>
        <taxon>Cellulosilyticaceae</taxon>
        <taxon>Holtiella</taxon>
    </lineage>
</organism>
<dbReference type="Pfam" id="PF03899">
    <property type="entry name" value="ATP-synt_I"/>
    <property type="match status" value="1"/>
</dbReference>
<evidence type="ECO:0000256" key="5">
    <source>
        <dbReference type="ARBA" id="ARBA00023136"/>
    </source>
</evidence>
<gene>
    <name evidence="7" type="ORF">PBV87_17985</name>
</gene>
<sequence>MNKAYIKQHLMQVTMVAFSLVVYGIGMFFTSDALAWTTGIFLGLVIALLKLRLMELTFIKAVAMPEGKAKNYTQRHYMLRYLVTGLVLFIAALSPSVSLIGVFFGLISMKVGAYAQLGVRN</sequence>
<dbReference type="InterPro" id="IPR005598">
    <property type="entry name" value="ATP_synth_I"/>
</dbReference>
<dbReference type="EMBL" id="JAQIFT010000062">
    <property type="protein sequence ID" value="MDA3733371.1"/>
    <property type="molecule type" value="Genomic_DNA"/>
</dbReference>
<keyword evidence="8" id="KW-1185">Reference proteome</keyword>
<keyword evidence="3 6" id="KW-0812">Transmembrane</keyword>
<feature type="transmembrane region" description="Helical" evidence="6">
    <location>
        <begin position="12"/>
        <end position="29"/>
    </location>
</feature>
<dbReference type="RefSeq" id="WP_271013216.1">
    <property type="nucleotide sequence ID" value="NZ_JAQIFT010000062.1"/>
</dbReference>
<proteinExistence type="predicted"/>